<dbReference type="Gene3D" id="1.10.101.10">
    <property type="entry name" value="PGBD-like superfamily/PGBD"/>
    <property type="match status" value="2"/>
</dbReference>
<sequence length="559" mass="61729">MFRHLSAAALAVVLSAAAALAQGHGLIIANGEYKSLPPVSGANRVLATARPLERQGFEVVTQVEANNALMSEAMVKFVHGINATSERAVVILSGHFVHTAADTYLVSIGAPRPLAEGPLMTRALSVSDVLGVLAEFPGRAVLMLAEEPMESLERVHFLSPGSGDIALPDGVSLVRGTPRQIERLASRELAEPRRDFVDAVKDAGLRLEGHAPPRLVFIPEEGSARSDDDRQSAEAEKERRLWQSIRARDDIAGYERYLSAYPDGPNAREARARLNALRDSPQRRAEAREDALGLNRTARQEIQSDLTTLDYDTRGVDGIFGPGTRSAIETWQRDNERAVTGYLTRDDIDRIAAQSRQAQRDQEAREEAQRQERERRDRAYWSDLGQEPSAQDLRTYLDRFPNGIYEEQARSRLRRLEERDEQRATERDRLAFRVAQNRDTVAAYRHYLQEFPNGENVQEARAAIRALRGADGTNGGGQSGAGAQAREQENALGLPQAARALAEQRLRAAGVDPGRVDGTFDAATRRALRNYQQARGLQVSGFLDNATATQLLTETIFGR</sequence>
<dbReference type="Proteomes" id="UP000325289">
    <property type="component" value="Unassembled WGS sequence"/>
</dbReference>
<keyword evidence="5" id="KW-1185">Reference proteome</keyword>
<feature type="compositionally biased region" description="Basic and acidic residues" evidence="1">
    <location>
        <begin position="222"/>
        <end position="239"/>
    </location>
</feature>
<dbReference type="AlphaFoldDB" id="A0A1I1ZPS2"/>
<reference evidence="4 5" key="1">
    <citation type="submission" date="2016-10" db="EMBL/GenBank/DDBJ databases">
        <authorList>
            <person name="Varghese N."/>
            <person name="Submissions S."/>
        </authorList>
    </citation>
    <scope>NUCLEOTIDE SEQUENCE [LARGE SCALE GENOMIC DNA]</scope>
    <source>
        <strain evidence="5">YIM D21,KCTC 23444,ACCC 10710</strain>
    </source>
</reference>
<feature type="domain" description="Peptidoglycan binding-like" evidence="3">
    <location>
        <begin position="297"/>
        <end position="345"/>
    </location>
</feature>
<feature type="compositionally biased region" description="Basic and acidic residues" evidence="1">
    <location>
        <begin position="358"/>
        <end position="380"/>
    </location>
</feature>
<organism evidence="4 5">
    <name type="scientific">Roseivivax sediminis</name>
    <dbReference type="NCBI Taxonomy" id="936889"/>
    <lineage>
        <taxon>Bacteria</taxon>
        <taxon>Pseudomonadati</taxon>
        <taxon>Pseudomonadota</taxon>
        <taxon>Alphaproteobacteria</taxon>
        <taxon>Rhodobacterales</taxon>
        <taxon>Roseobacteraceae</taxon>
        <taxon>Roseivivax</taxon>
    </lineage>
</organism>
<keyword evidence="2" id="KW-0732">Signal</keyword>
<protein>
    <submittedName>
        <fullName evidence="4">Peptidoglycan binding domain-containing protein</fullName>
    </submittedName>
</protein>
<feature type="chain" id="PRO_5009302066" evidence="2">
    <location>
        <begin position="22"/>
        <end position="559"/>
    </location>
</feature>
<name>A0A1I1ZPS2_9RHOB</name>
<dbReference type="SUPFAM" id="SSF47090">
    <property type="entry name" value="PGBD-like"/>
    <property type="match status" value="2"/>
</dbReference>
<dbReference type="Pfam" id="PF01471">
    <property type="entry name" value="PG_binding_1"/>
    <property type="match status" value="2"/>
</dbReference>
<dbReference type="Gene3D" id="3.40.50.1460">
    <property type="match status" value="1"/>
</dbReference>
<feature type="region of interest" description="Disordered" evidence="1">
    <location>
        <begin position="218"/>
        <end position="239"/>
    </location>
</feature>
<feature type="domain" description="Peptidoglycan binding-like" evidence="3">
    <location>
        <begin position="498"/>
        <end position="551"/>
    </location>
</feature>
<dbReference type="RefSeq" id="WP_149756567.1">
    <property type="nucleotide sequence ID" value="NZ_FOMS01000008.1"/>
</dbReference>
<dbReference type="InterPro" id="IPR036366">
    <property type="entry name" value="PGBDSf"/>
</dbReference>
<evidence type="ECO:0000313" key="4">
    <source>
        <dbReference type="EMBL" id="SFE33666.1"/>
    </source>
</evidence>
<dbReference type="EMBL" id="FOMS01000008">
    <property type="protein sequence ID" value="SFE33666.1"/>
    <property type="molecule type" value="Genomic_DNA"/>
</dbReference>
<proteinExistence type="predicted"/>
<feature type="region of interest" description="Disordered" evidence="1">
    <location>
        <begin position="354"/>
        <end position="387"/>
    </location>
</feature>
<accession>A0A1I1ZPS2</accession>
<dbReference type="InterPro" id="IPR036365">
    <property type="entry name" value="PGBD-like_sf"/>
</dbReference>
<evidence type="ECO:0000256" key="1">
    <source>
        <dbReference type="SAM" id="MobiDB-lite"/>
    </source>
</evidence>
<evidence type="ECO:0000259" key="3">
    <source>
        <dbReference type="Pfam" id="PF01471"/>
    </source>
</evidence>
<feature type="signal peptide" evidence="2">
    <location>
        <begin position="1"/>
        <end position="21"/>
    </location>
</feature>
<gene>
    <name evidence="4" type="ORF">SAMN04515678_108225</name>
</gene>
<dbReference type="InterPro" id="IPR002477">
    <property type="entry name" value="Peptidoglycan-bd-like"/>
</dbReference>
<dbReference type="OrthoDB" id="8092964at2"/>
<evidence type="ECO:0000313" key="5">
    <source>
        <dbReference type="Proteomes" id="UP000325289"/>
    </source>
</evidence>
<evidence type="ECO:0000256" key="2">
    <source>
        <dbReference type="SAM" id="SignalP"/>
    </source>
</evidence>